<dbReference type="InterPro" id="IPR005325">
    <property type="entry name" value="DUF308_memb"/>
</dbReference>
<keyword evidence="3" id="KW-1185">Reference proteome</keyword>
<feature type="transmembrane region" description="Helical" evidence="1">
    <location>
        <begin position="42"/>
        <end position="65"/>
    </location>
</feature>
<name>A0A917DBR7_9MICO</name>
<proteinExistence type="predicted"/>
<feature type="transmembrane region" description="Helical" evidence="1">
    <location>
        <begin position="101"/>
        <end position="123"/>
    </location>
</feature>
<protein>
    <recommendedName>
        <fullName evidence="4">DUF308 domain-containing protein</fullName>
    </recommendedName>
</protein>
<accession>A0A917DBR7</accession>
<dbReference type="Proteomes" id="UP000633205">
    <property type="component" value="Unassembled WGS sequence"/>
</dbReference>
<dbReference type="AlphaFoldDB" id="A0A917DBR7"/>
<evidence type="ECO:0000256" key="1">
    <source>
        <dbReference type="SAM" id="Phobius"/>
    </source>
</evidence>
<sequence>MTTEIRSEFGQRQSLRTITMTTSIVSLIFGALMLIWPVKSAMIVAILVAVYAIIGGLLHLAHGVLSQGTGRWTRVGFVALGLVFIAAGVLAFGSLGTTTLLLAVIVTTFIGAAWIIDGIVALFSLRLKDPVLPRGDKAHKGWTIFYAVVGVVAGVAVVASPLFAALWLWLLFGASLIVLGIGGIIRAASIGD</sequence>
<feature type="transmembrane region" description="Helical" evidence="1">
    <location>
        <begin position="169"/>
        <end position="188"/>
    </location>
</feature>
<evidence type="ECO:0000313" key="2">
    <source>
        <dbReference type="EMBL" id="GGD24578.1"/>
    </source>
</evidence>
<reference evidence="2" key="2">
    <citation type="submission" date="2020-09" db="EMBL/GenBank/DDBJ databases">
        <authorList>
            <person name="Sun Q."/>
            <person name="Zhou Y."/>
        </authorList>
    </citation>
    <scope>NUCLEOTIDE SEQUENCE</scope>
    <source>
        <strain evidence="2">CGMCC 1.15152</strain>
    </source>
</reference>
<comment type="caution">
    <text evidence="2">The sequence shown here is derived from an EMBL/GenBank/DDBJ whole genome shotgun (WGS) entry which is preliminary data.</text>
</comment>
<keyword evidence="1" id="KW-0812">Transmembrane</keyword>
<reference evidence="2" key="1">
    <citation type="journal article" date="2014" name="Int. J. Syst. Evol. Microbiol.">
        <title>Complete genome sequence of Corynebacterium casei LMG S-19264T (=DSM 44701T), isolated from a smear-ripened cheese.</title>
        <authorList>
            <consortium name="US DOE Joint Genome Institute (JGI-PGF)"/>
            <person name="Walter F."/>
            <person name="Albersmeier A."/>
            <person name="Kalinowski J."/>
            <person name="Ruckert C."/>
        </authorList>
    </citation>
    <scope>NUCLEOTIDE SEQUENCE</scope>
    <source>
        <strain evidence="2">CGMCC 1.15152</strain>
    </source>
</reference>
<keyword evidence="1" id="KW-0472">Membrane</keyword>
<dbReference type="Pfam" id="PF03729">
    <property type="entry name" value="DUF308"/>
    <property type="match status" value="2"/>
</dbReference>
<organism evidence="2 3">
    <name type="scientific">Microbacterium faecale</name>
    <dbReference type="NCBI Taxonomy" id="1804630"/>
    <lineage>
        <taxon>Bacteria</taxon>
        <taxon>Bacillati</taxon>
        <taxon>Actinomycetota</taxon>
        <taxon>Actinomycetes</taxon>
        <taxon>Micrococcales</taxon>
        <taxon>Microbacteriaceae</taxon>
        <taxon>Microbacterium</taxon>
    </lineage>
</organism>
<feature type="transmembrane region" description="Helical" evidence="1">
    <location>
        <begin position="77"/>
        <end position="95"/>
    </location>
</feature>
<dbReference type="EMBL" id="BMHO01000001">
    <property type="protein sequence ID" value="GGD24578.1"/>
    <property type="molecule type" value="Genomic_DNA"/>
</dbReference>
<feature type="transmembrane region" description="Helical" evidence="1">
    <location>
        <begin position="15"/>
        <end position="36"/>
    </location>
</feature>
<keyword evidence="1" id="KW-1133">Transmembrane helix</keyword>
<feature type="transmembrane region" description="Helical" evidence="1">
    <location>
        <begin position="144"/>
        <end position="163"/>
    </location>
</feature>
<evidence type="ECO:0000313" key="3">
    <source>
        <dbReference type="Proteomes" id="UP000633205"/>
    </source>
</evidence>
<evidence type="ECO:0008006" key="4">
    <source>
        <dbReference type="Google" id="ProtNLM"/>
    </source>
</evidence>
<dbReference type="RefSeq" id="WP_188710343.1">
    <property type="nucleotide sequence ID" value="NZ_BMHO01000001.1"/>
</dbReference>
<gene>
    <name evidence="2" type="primary">yijH</name>
    <name evidence="2" type="ORF">GCM10010915_00650</name>
</gene>